<sequence>MSLIQPFINQKVLVVTMDGRVYVGTLLGTDHSSNMILDKCEERVFSTTGTEISPLGVYVIRGDNLVTIGILDPELDEQTDLATVQADPLPELRY</sequence>
<dbReference type="GO" id="GO:0003729">
    <property type="term" value="F:mRNA binding"/>
    <property type="evidence" value="ECO:0007669"/>
    <property type="project" value="TreeGrafter"/>
</dbReference>
<dbReference type="GO" id="GO:0046540">
    <property type="term" value="C:U4/U6 x U5 tri-snRNP complex"/>
    <property type="evidence" value="ECO:0007669"/>
    <property type="project" value="UniProtKB-UniRule"/>
</dbReference>
<evidence type="ECO:0000313" key="12">
    <source>
        <dbReference type="Proteomes" id="UP000242146"/>
    </source>
</evidence>
<name>A0A1X2GS88_9FUNG</name>
<dbReference type="SMART" id="SM00651">
    <property type="entry name" value="Sm"/>
    <property type="match status" value="1"/>
</dbReference>
<keyword evidence="8 9" id="KW-0687">Ribonucleoprotein</keyword>
<evidence type="ECO:0000256" key="3">
    <source>
        <dbReference type="ARBA" id="ARBA00022664"/>
    </source>
</evidence>
<keyword evidence="4 9" id="KW-0747">Spliceosome</keyword>
<keyword evidence="5 9" id="KW-0694">RNA-binding</keyword>
<dbReference type="GO" id="GO:0005682">
    <property type="term" value="C:U5 snRNP"/>
    <property type="evidence" value="ECO:0007669"/>
    <property type="project" value="EnsemblFungi"/>
</dbReference>
<organism evidence="11 12">
    <name type="scientific">Hesseltinella vesiculosa</name>
    <dbReference type="NCBI Taxonomy" id="101127"/>
    <lineage>
        <taxon>Eukaryota</taxon>
        <taxon>Fungi</taxon>
        <taxon>Fungi incertae sedis</taxon>
        <taxon>Mucoromycota</taxon>
        <taxon>Mucoromycotina</taxon>
        <taxon>Mucoromycetes</taxon>
        <taxon>Mucorales</taxon>
        <taxon>Cunninghamellaceae</taxon>
        <taxon>Hesseltinella</taxon>
    </lineage>
</organism>
<dbReference type="OrthoDB" id="10263346at2759"/>
<evidence type="ECO:0000256" key="8">
    <source>
        <dbReference type="ARBA" id="ARBA00023274"/>
    </source>
</evidence>
<dbReference type="STRING" id="101127.A0A1X2GS88"/>
<dbReference type="InterPro" id="IPR001163">
    <property type="entry name" value="Sm_dom_euk/arc"/>
</dbReference>
<dbReference type="GO" id="GO:0071011">
    <property type="term" value="C:precatalytic spliceosome"/>
    <property type="evidence" value="ECO:0007669"/>
    <property type="project" value="TreeGrafter"/>
</dbReference>
<keyword evidence="12" id="KW-1185">Reference proteome</keyword>
<dbReference type="EMBL" id="MCGT01000004">
    <property type="protein sequence ID" value="ORX60279.1"/>
    <property type="molecule type" value="Genomic_DNA"/>
</dbReference>
<dbReference type="Gene3D" id="2.30.30.100">
    <property type="match status" value="1"/>
</dbReference>
<evidence type="ECO:0000256" key="6">
    <source>
        <dbReference type="ARBA" id="ARBA00023187"/>
    </source>
</evidence>
<keyword evidence="3 9" id="KW-0507">mRNA processing</keyword>
<dbReference type="SUPFAM" id="SSF50182">
    <property type="entry name" value="Sm-like ribonucleoproteins"/>
    <property type="match status" value="1"/>
</dbReference>
<protein>
    <recommendedName>
        <fullName evidence="9">LSM2-LSM8 complex subunit LSM8</fullName>
    </recommendedName>
</protein>
<dbReference type="InterPro" id="IPR010920">
    <property type="entry name" value="LSM_dom_sf"/>
</dbReference>
<evidence type="ECO:0000256" key="4">
    <source>
        <dbReference type="ARBA" id="ARBA00022728"/>
    </source>
</evidence>
<dbReference type="CDD" id="cd01727">
    <property type="entry name" value="LSm8"/>
    <property type="match status" value="1"/>
</dbReference>
<dbReference type="PROSITE" id="PS52002">
    <property type="entry name" value="SM"/>
    <property type="match status" value="1"/>
</dbReference>
<evidence type="ECO:0000256" key="1">
    <source>
        <dbReference type="ARBA" id="ARBA00004123"/>
    </source>
</evidence>
<dbReference type="GO" id="GO:0005688">
    <property type="term" value="C:U6 snRNP"/>
    <property type="evidence" value="ECO:0007669"/>
    <property type="project" value="UniProtKB-UniRule"/>
</dbReference>
<evidence type="ECO:0000256" key="9">
    <source>
        <dbReference type="RuleBase" id="RU365048"/>
    </source>
</evidence>
<gene>
    <name evidence="9" type="primary">LSM8</name>
    <name evidence="11" type="ORF">DM01DRAFT_1332430</name>
</gene>
<dbReference type="GO" id="GO:0000398">
    <property type="term" value="P:mRNA splicing, via spliceosome"/>
    <property type="evidence" value="ECO:0007669"/>
    <property type="project" value="UniProtKB-UniRule"/>
</dbReference>
<dbReference type="Pfam" id="PF01423">
    <property type="entry name" value="LSM"/>
    <property type="match status" value="1"/>
</dbReference>
<feature type="domain" description="Sm" evidence="10">
    <location>
        <begin position="1"/>
        <end position="74"/>
    </location>
</feature>
<comment type="function">
    <text evidence="9">Plays role in pre-mRNA splicing as component of the U4/U6-U5 tri-snRNP complex that is involved in spliceosome assembly, and as component of the precatalytic spliceosome (spliceosome B complex). The heptameric LSM2-8 complex binds specifically to the 3'-terminal U-tract of U6 snRNA.</text>
</comment>
<dbReference type="AlphaFoldDB" id="A0A1X2GS88"/>
<evidence type="ECO:0000256" key="7">
    <source>
        <dbReference type="ARBA" id="ARBA00023242"/>
    </source>
</evidence>
<dbReference type="Proteomes" id="UP000242146">
    <property type="component" value="Unassembled WGS sequence"/>
</dbReference>
<reference evidence="11 12" key="1">
    <citation type="submission" date="2016-07" db="EMBL/GenBank/DDBJ databases">
        <title>Pervasive Adenine N6-methylation of Active Genes in Fungi.</title>
        <authorList>
            <consortium name="DOE Joint Genome Institute"/>
            <person name="Mondo S.J."/>
            <person name="Dannebaum R.O."/>
            <person name="Kuo R.C."/>
            <person name="Labutti K."/>
            <person name="Haridas S."/>
            <person name="Kuo A."/>
            <person name="Salamov A."/>
            <person name="Ahrendt S.R."/>
            <person name="Lipzen A."/>
            <person name="Sullivan W."/>
            <person name="Andreopoulos W.B."/>
            <person name="Clum A."/>
            <person name="Lindquist E."/>
            <person name="Daum C."/>
            <person name="Ramamoorthy G.K."/>
            <person name="Gryganskyi A."/>
            <person name="Culley D."/>
            <person name="Magnuson J.K."/>
            <person name="James T.Y."/>
            <person name="O'Malley M.A."/>
            <person name="Stajich J.E."/>
            <person name="Spatafora J.W."/>
            <person name="Visel A."/>
            <person name="Grigoriev I.V."/>
        </authorList>
    </citation>
    <scope>NUCLEOTIDE SEQUENCE [LARGE SCALE GENOMIC DNA]</scope>
    <source>
        <strain evidence="11 12">NRRL 3301</strain>
    </source>
</reference>
<comment type="caution">
    <text evidence="11">The sequence shown here is derived from an EMBL/GenBank/DDBJ whole genome shotgun (WGS) entry which is preliminary data.</text>
</comment>
<comment type="subunit">
    <text evidence="9">LSm subunits form a heteromer with a doughnut shape.</text>
</comment>
<dbReference type="InterPro" id="IPR044642">
    <property type="entry name" value="PTHR15588"/>
</dbReference>
<evidence type="ECO:0000313" key="11">
    <source>
        <dbReference type="EMBL" id="ORX60279.1"/>
    </source>
</evidence>
<keyword evidence="6 9" id="KW-0508">mRNA splicing</keyword>
<keyword evidence="7 9" id="KW-0539">Nucleus</keyword>
<comment type="subcellular location">
    <subcellularLocation>
        <location evidence="1 9">Nucleus</location>
    </subcellularLocation>
</comment>
<dbReference type="InterPro" id="IPR034103">
    <property type="entry name" value="Lsm8"/>
</dbReference>
<dbReference type="PANTHER" id="PTHR15588">
    <property type="entry name" value="LSM1"/>
    <property type="match status" value="1"/>
</dbReference>
<evidence type="ECO:0000259" key="10">
    <source>
        <dbReference type="PROSITE" id="PS52002"/>
    </source>
</evidence>
<accession>A0A1X2GS88</accession>
<proteinExistence type="inferred from homology"/>
<dbReference type="InterPro" id="IPR047575">
    <property type="entry name" value="Sm"/>
</dbReference>
<dbReference type="GO" id="GO:0030620">
    <property type="term" value="F:U2 snRNA binding"/>
    <property type="evidence" value="ECO:0007669"/>
    <property type="project" value="EnsemblFungi"/>
</dbReference>
<dbReference type="PANTHER" id="PTHR15588:SF9">
    <property type="entry name" value="U6 SNRNA-ASSOCIATED SM-LIKE PROTEIN LSM8"/>
    <property type="match status" value="1"/>
</dbReference>
<evidence type="ECO:0000256" key="2">
    <source>
        <dbReference type="ARBA" id="ARBA00006850"/>
    </source>
</evidence>
<comment type="similarity">
    <text evidence="2 9">Belongs to the snRNP Sm proteins family.</text>
</comment>
<evidence type="ECO:0000256" key="5">
    <source>
        <dbReference type="ARBA" id="ARBA00022884"/>
    </source>
</evidence>